<dbReference type="AlphaFoldDB" id="A0AA37GPJ0"/>
<feature type="region of interest" description="Disordered" evidence="1">
    <location>
        <begin position="40"/>
        <end position="82"/>
    </location>
</feature>
<reference evidence="2 3" key="1">
    <citation type="submission" date="2021-07" db="EMBL/GenBank/DDBJ databases">
        <title>Genome data of Colletotrichum spaethianum.</title>
        <authorList>
            <person name="Utami Y.D."/>
            <person name="Hiruma K."/>
        </authorList>
    </citation>
    <scope>NUCLEOTIDE SEQUENCE [LARGE SCALE GENOMIC DNA]</scope>
    <source>
        <strain evidence="2 3">MAFF 242679</strain>
    </source>
</reference>
<protein>
    <submittedName>
        <fullName evidence="2">Uncharacterized protein</fullName>
    </submittedName>
</protein>
<comment type="caution">
    <text evidence="2">The sequence shown here is derived from an EMBL/GenBank/DDBJ whole genome shotgun (WGS) entry which is preliminary data.</text>
</comment>
<feature type="compositionally biased region" description="Polar residues" evidence="1">
    <location>
        <begin position="60"/>
        <end position="82"/>
    </location>
</feature>
<organism evidence="2 3">
    <name type="scientific">Colletotrichum liriopes</name>
    <dbReference type="NCBI Taxonomy" id="708192"/>
    <lineage>
        <taxon>Eukaryota</taxon>
        <taxon>Fungi</taxon>
        <taxon>Dikarya</taxon>
        <taxon>Ascomycota</taxon>
        <taxon>Pezizomycotina</taxon>
        <taxon>Sordariomycetes</taxon>
        <taxon>Hypocreomycetidae</taxon>
        <taxon>Glomerellales</taxon>
        <taxon>Glomerellaceae</taxon>
        <taxon>Colletotrichum</taxon>
        <taxon>Colletotrichum spaethianum species complex</taxon>
    </lineage>
</organism>
<evidence type="ECO:0000313" key="3">
    <source>
        <dbReference type="Proteomes" id="UP001055172"/>
    </source>
</evidence>
<feature type="compositionally biased region" description="Basic and acidic residues" evidence="1">
    <location>
        <begin position="40"/>
        <end position="49"/>
    </location>
</feature>
<name>A0AA37GPJ0_9PEZI</name>
<dbReference type="Proteomes" id="UP001055172">
    <property type="component" value="Unassembled WGS sequence"/>
</dbReference>
<gene>
    <name evidence="2" type="ORF">ColLi_06919</name>
</gene>
<proteinExistence type="predicted"/>
<evidence type="ECO:0000256" key="1">
    <source>
        <dbReference type="SAM" id="MobiDB-lite"/>
    </source>
</evidence>
<evidence type="ECO:0000313" key="2">
    <source>
        <dbReference type="EMBL" id="GJC84081.1"/>
    </source>
</evidence>
<accession>A0AA37GPJ0</accession>
<keyword evidence="3" id="KW-1185">Reference proteome</keyword>
<dbReference type="EMBL" id="BPPX01000013">
    <property type="protein sequence ID" value="GJC84081.1"/>
    <property type="molecule type" value="Genomic_DNA"/>
</dbReference>
<sequence length="82" mass="8618">MDSTMVEVTTGLANGTNETLSGQQASYEALRLGSHIERDANDGTIFEKADIDEDEDIPTGGQSKTQEAASGTVANQVKNSTV</sequence>